<dbReference type="Gene3D" id="2.30.110.10">
    <property type="entry name" value="Electron Transport, Fmn-binding Protein, Chain A"/>
    <property type="match status" value="1"/>
</dbReference>
<dbReference type="InterPro" id="IPR012349">
    <property type="entry name" value="Split_barrel_FMN-bd"/>
</dbReference>
<evidence type="ECO:0000256" key="2">
    <source>
        <dbReference type="ARBA" id="ARBA00022630"/>
    </source>
</evidence>
<dbReference type="Pfam" id="PF01613">
    <property type="entry name" value="Flavin_Reduct"/>
    <property type="match status" value="1"/>
</dbReference>
<keyword evidence="2" id="KW-0285">Flavoprotein</keyword>
<reference evidence="5" key="1">
    <citation type="submission" date="2023-06" db="EMBL/GenBank/DDBJ databases">
        <title>Genome-scale phylogeny and comparative genomics of the fungal order Sordariales.</title>
        <authorList>
            <consortium name="Lawrence Berkeley National Laboratory"/>
            <person name="Hensen N."/>
            <person name="Bonometti L."/>
            <person name="Westerberg I."/>
            <person name="Brannstrom I.O."/>
            <person name="Guillou S."/>
            <person name="Cros-Aarteil S."/>
            <person name="Calhoun S."/>
            <person name="Haridas S."/>
            <person name="Kuo A."/>
            <person name="Mondo S."/>
            <person name="Pangilinan J."/>
            <person name="Riley R."/>
            <person name="Labutti K."/>
            <person name="Andreopoulos B."/>
            <person name="Lipzen A."/>
            <person name="Chen C."/>
            <person name="Yanf M."/>
            <person name="Daum C."/>
            <person name="Ng V."/>
            <person name="Clum A."/>
            <person name="Steindorff A."/>
            <person name="Ohm R."/>
            <person name="Martin F."/>
            <person name="Silar P."/>
            <person name="Natvig D."/>
            <person name="Lalanne C."/>
            <person name="Gautier V."/>
            <person name="Ament-Velasquez S.L."/>
            <person name="Kruys A."/>
            <person name="Hutchinson M.I."/>
            <person name="Powell A.J."/>
            <person name="Barry K."/>
            <person name="Miller A.N."/>
            <person name="Grigoriev I.V."/>
            <person name="Debuchy R."/>
            <person name="Gladieux P."/>
            <person name="Thoren M.H."/>
            <person name="Johannesson H."/>
        </authorList>
    </citation>
    <scope>NUCLEOTIDE SEQUENCE</scope>
    <source>
        <strain evidence="5">8032-3</strain>
    </source>
</reference>
<accession>A0AAJ0BZV6</accession>
<gene>
    <name evidence="5" type="ORF">QBC33DRAFT_538683</name>
</gene>
<evidence type="ECO:0000256" key="3">
    <source>
        <dbReference type="ARBA" id="ARBA00038054"/>
    </source>
</evidence>
<evidence type="ECO:0000313" key="5">
    <source>
        <dbReference type="EMBL" id="KAK1767588.1"/>
    </source>
</evidence>
<name>A0AAJ0BZV6_9PEZI</name>
<dbReference type="AlphaFoldDB" id="A0AAJ0BZV6"/>
<dbReference type="InterPro" id="IPR002563">
    <property type="entry name" value="Flavin_Rdtase-like_dom"/>
</dbReference>
<organism evidence="5 6">
    <name type="scientific">Phialemonium atrogriseum</name>
    <dbReference type="NCBI Taxonomy" id="1093897"/>
    <lineage>
        <taxon>Eukaryota</taxon>
        <taxon>Fungi</taxon>
        <taxon>Dikarya</taxon>
        <taxon>Ascomycota</taxon>
        <taxon>Pezizomycotina</taxon>
        <taxon>Sordariomycetes</taxon>
        <taxon>Sordariomycetidae</taxon>
        <taxon>Cephalothecales</taxon>
        <taxon>Cephalothecaceae</taxon>
        <taxon>Phialemonium</taxon>
    </lineage>
</organism>
<dbReference type="SUPFAM" id="SSF50475">
    <property type="entry name" value="FMN-binding split barrel"/>
    <property type="match status" value="1"/>
</dbReference>
<sequence length="222" mass="24982">MDHAHEPRTHSVIDPAILYWGTPVVLITSTNEDGTSNVAPMSSVFWLGQNCMLGLGSSGKTPQNILRTRQCVLNLPDDSAFMTTAVNALACTTGTEIVPLAKKGRGYIHVKDKWQRAQITPLKSDLIEPWRVKECPVQMECELVAKHDMFGNEPGRLGACIGLEVVVRRVHIRDELRLEGYAARIDPDKWRPMIMSFQQLYGLRHEKLAQSVLGKIDEEMYR</sequence>
<comment type="similarity">
    <text evidence="3">Belongs to the flavoredoxin family.</text>
</comment>
<comment type="cofactor">
    <cofactor evidence="1">
        <name>FMN</name>
        <dbReference type="ChEBI" id="CHEBI:58210"/>
    </cofactor>
</comment>
<feature type="domain" description="Flavin reductase like" evidence="4">
    <location>
        <begin position="22"/>
        <end position="149"/>
    </location>
</feature>
<protein>
    <recommendedName>
        <fullName evidence="4">Flavin reductase like domain-containing protein</fullName>
    </recommendedName>
</protein>
<comment type="caution">
    <text evidence="5">The sequence shown here is derived from an EMBL/GenBank/DDBJ whole genome shotgun (WGS) entry which is preliminary data.</text>
</comment>
<dbReference type="GeneID" id="85311105"/>
<dbReference type="RefSeq" id="XP_060283801.1">
    <property type="nucleotide sequence ID" value="XM_060427918.1"/>
</dbReference>
<dbReference type="EMBL" id="MU839008">
    <property type="protein sequence ID" value="KAK1767588.1"/>
    <property type="molecule type" value="Genomic_DNA"/>
</dbReference>
<dbReference type="InterPro" id="IPR052174">
    <property type="entry name" value="Flavoredoxin"/>
</dbReference>
<dbReference type="PANTHER" id="PTHR43567:SF1">
    <property type="entry name" value="FLAVOREDOXIN"/>
    <property type="match status" value="1"/>
</dbReference>
<evidence type="ECO:0000256" key="1">
    <source>
        <dbReference type="ARBA" id="ARBA00001917"/>
    </source>
</evidence>
<evidence type="ECO:0000313" key="6">
    <source>
        <dbReference type="Proteomes" id="UP001244011"/>
    </source>
</evidence>
<keyword evidence="6" id="KW-1185">Reference proteome</keyword>
<dbReference type="PANTHER" id="PTHR43567">
    <property type="entry name" value="FLAVOREDOXIN-RELATED-RELATED"/>
    <property type="match status" value="1"/>
</dbReference>
<proteinExistence type="inferred from homology"/>
<dbReference type="Proteomes" id="UP001244011">
    <property type="component" value="Unassembled WGS sequence"/>
</dbReference>
<evidence type="ECO:0000259" key="4">
    <source>
        <dbReference type="Pfam" id="PF01613"/>
    </source>
</evidence>
<dbReference type="GO" id="GO:0010181">
    <property type="term" value="F:FMN binding"/>
    <property type="evidence" value="ECO:0007669"/>
    <property type="project" value="InterPro"/>
</dbReference>